<dbReference type="OrthoDB" id="3067340at2759"/>
<dbReference type="Proteomes" id="UP000284706">
    <property type="component" value="Unassembled WGS sequence"/>
</dbReference>
<evidence type="ECO:0000313" key="1">
    <source>
        <dbReference type="EMBL" id="PPQ79646.1"/>
    </source>
</evidence>
<keyword evidence="2" id="KW-1185">Reference proteome</keyword>
<proteinExistence type="predicted"/>
<dbReference type="AlphaFoldDB" id="A0A409WMA6"/>
<dbReference type="InParanoid" id="A0A409WMA6"/>
<reference evidence="1 2" key="1">
    <citation type="journal article" date="2018" name="Evol. Lett.">
        <title>Horizontal gene cluster transfer increased hallucinogenic mushroom diversity.</title>
        <authorList>
            <person name="Reynolds H.T."/>
            <person name="Vijayakumar V."/>
            <person name="Gluck-Thaler E."/>
            <person name="Korotkin H.B."/>
            <person name="Matheny P.B."/>
            <person name="Slot J.C."/>
        </authorList>
    </citation>
    <scope>NUCLEOTIDE SEQUENCE [LARGE SCALE GENOMIC DNA]</scope>
    <source>
        <strain evidence="1 2">SRW20</strain>
    </source>
</reference>
<evidence type="ECO:0000313" key="2">
    <source>
        <dbReference type="Proteomes" id="UP000284706"/>
    </source>
</evidence>
<protein>
    <submittedName>
        <fullName evidence="1">Uncharacterized protein</fullName>
    </submittedName>
</protein>
<gene>
    <name evidence="1" type="ORF">CVT26_015685</name>
</gene>
<name>A0A409WMA6_9AGAR</name>
<dbReference type="EMBL" id="NHYE01004994">
    <property type="protein sequence ID" value="PPQ79646.1"/>
    <property type="molecule type" value="Genomic_DNA"/>
</dbReference>
<comment type="caution">
    <text evidence="1">The sequence shown here is derived from an EMBL/GenBank/DDBJ whole genome shotgun (WGS) entry which is preliminary data.</text>
</comment>
<organism evidence="1 2">
    <name type="scientific">Gymnopilus dilepis</name>
    <dbReference type="NCBI Taxonomy" id="231916"/>
    <lineage>
        <taxon>Eukaryota</taxon>
        <taxon>Fungi</taxon>
        <taxon>Dikarya</taxon>
        <taxon>Basidiomycota</taxon>
        <taxon>Agaricomycotina</taxon>
        <taxon>Agaricomycetes</taxon>
        <taxon>Agaricomycetidae</taxon>
        <taxon>Agaricales</taxon>
        <taxon>Agaricineae</taxon>
        <taxon>Hymenogastraceae</taxon>
        <taxon>Gymnopilus</taxon>
    </lineage>
</organism>
<sequence length="363" mass="42360">MLSLSPTQADHSMRLSTFEIFLLQLQPPLLEFILNRFEIKSIIAVSRASTTLHAIFTWYSGITWDPTRRLRRWFVDILAFRRLLYRTNAVVSGSFALQLFDRSHYNHSDMDLYARTAGVDDIRHWLSTQGYQSTEEILSPYDYLSGIHHRRPHVIKAVMNKTSYNDPLLAVYNFKKLIASADGYIEILRVQLIVVDTDPVEHILYEFHSTAVMNFITATHALSIFPYSTFVMRKSYISKNRDKLPRNVDQWINKYKERGFTLVGEETSRFPEDLRAGPRFITDRRCWKIQFQGQLYPINVNQIKRTDSKNDRYYGDIVINIPFEVLPMASTVVSKGSYIKIVQPYVWRCVTSVSHSPTSKSFF</sequence>
<accession>A0A409WMA6</accession>